<dbReference type="GO" id="GO:0016020">
    <property type="term" value="C:membrane"/>
    <property type="evidence" value="ECO:0007669"/>
    <property type="project" value="UniProtKB-UniRule"/>
</dbReference>
<dbReference type="Gene3D" id="3.30.70.270">
    <property type="match status" value="1"/>
</dbReference>
<organism evidence="4 5">
    <name type="scientific">Pseudomaricurvus hydrocarbonicus</name>
    <dbReference type="NCBI Taxonomy" id="1470433"/>
    <lineage>
        <taxon>Bacteria</taxon>
        <taxon>Pseudomonadati</taxon>
        <taxon>Pseudomonadota</taxon>
        <taxon>Gammaproteobacteria</taxon>
        <taxon>Cellvibrionales</taxon>
        <taxon>Cellvibrionaceae</taxon>
        <taxon>Pseudomaricurvus</taxon>
    </lineage>
</organism>
<accession>A0A9E5MMW1</accession>
<dbReference type="InterPro" id="IPR043128">
    <property type="entry name" value="Rev_trsase/Diguanyl_cyclase"/>
</dbReference>
<dbReference type="PROSITE" id="PS50887">
    <property type="entry name" value="GGDEF"/>
    <property type="match status" value="1"/>
</dbReference>
<dbReference type="PANTHER" id="PTHR35152:SF1">
    <property type="entry name" value="DOMAIN SIGNALLING PROTEIN, PUTATIVE (AFU_ORTHOLOGUE AFUA_5G11310)-RELATED"/>
    <property type="match status" value="1"/>
</dbReference>
<feature type="transmembrane region" description="Helical" evidence="1">
    <location>
        <begin position="6"/>
        <end position="29"/>
    </location>
</feature>
<keyword evidence="1" id="KW-0812">Transmembrane</keyword>
<name>A0A9E5MMW1_9GAMM</name>
<dbReference type="Proteomes" id="UP000787472">
    <property type="component" value="Unassembled WGS sequence"/>
</dbReference>
<dbReference type="Pfam" id="PF03707">
    <property type="entry name" value="MHYT"/>
    <property type="match status" value="3"/>
</dbReference>
<protein>
    <submittedName>
        <fullName evidence="4">Diguanylate cyclase</fullName>
    </submittedName>
</protein>
<dbReference type="InterPro" id="IPR005330">
    <property type="entry name" value="MHYT_dom"/>
</dbReference>
<dbReference type="InterPro" id="IPR000160">
    <property type="entry name" value="GGDEF_dom"/>
</dbReference>
<evidence type="ECO:0000259" key="2">
    <source>
        <dbReference type="PROSITE" id="PS50887"/>
    </source>
</evidence>
<dbReference type="InterPro" id="IPR029787">
    <property type="entry name" value="Nucleotide_cyclase"/>
</dbReference>
<dbReference type="EMBL" id="JAAONZ010000015">
    <property type="protein sequence ID" value="NHO67179.1"/>
    <property type="molecule type" value="Genomic_DNA"/>
</dbReference>
<dbReference type="AlphaFoldDB" id="A0A9E5MMW1"/>
<feature type="transmembrane region" description="Helical" evidence="1">
    <location>
        <begin position="77"/>
        <end position="96"/>
    </location>
</feature>
<feature type="transmembrane region" description="Helical" evidence="1">
    <location>
        <begin position="141"/>
        <end position="161"/>
    </location>
</feature>
<keyword evidence="1" id="KW-1133">Transmembrane helix</keyword>
<feature type="transmembrane region" description="Helical" evidence="1">
    <location>
        <begin position="41"/>
        <end position="65"/>
    </location>
</feature>
<feature type="transmembrane region" description="Helical" evidence="1">
    <location>
        <begin position="108"/>
        <end position="129"/>
    </location>
</feature>
<feature type="domain" description="MHYT" evidence="3">
    <location>
        <begin position="5"/>
        <end position="201"/>
    </location>
</feature>
<dbReference type="SMART" id="SM00267">
    <property type="entry name" value="GGDEF"/>
    <property type="match status" value="1"/>
</dbReference>
<comment type="caution">
    <text evidence="4">The sequence shown here is derived from an EMBL/GenBank/DDBJ whole genome shotgun (WGS) entry which is preliminary data.</text>
</comment>
<reference evidence="4" key="1">
    <citation type="submission" date="2020-03" db="EMBL/GenBank/DDBJ databases">
        <authorList>
            <person name="Guo F."/>
        </authorList>
    </citation>
    <scope>NUCLEOTIDE SEQUENCE</scope>
    <source>
        <strain evidence="4">JCM 30134</strain>
    </source>
</reference>
<gene>
    <name evidence="4" type="ORF">G8770_16645</name>
</gene>
<feature type="transmembrane region" description="Helical" evidence="1">
    <location>
        <begin position="173"/>
        <end position="194"/>
    </location>
</feature>
<dbReference type="SUPFAM" id="SSF55073">
    <property type="entry name" value="Nucleotide cyclase"/>
    <property type="match status" value="1"/>
</dbReference>
<feature type="transmembrane region" description="Helical" evidence="1">
    <location>
        <begin position="214"/>
        <end position="237"/>
    </location>
</feature>
<evidence type="ECO:0000313" key="4">
    <source>
        <dbReference type="EMBL" id="NHO67179.1"/>
    </source>
</evidence>
<proteinExistence type="predicted"/>
<dbReference type="NCBIfam" id="TIGR00254">
    <property type="entry name" value="GGDEF"/>
    <property type="match status" value="1"/>
</dbReference>
<evidence type="ECO:0000313" key="5">
    <source>
        <dbReference type="Proteomes" id="UP000787472"/>
    </source>
</evidence>
<evidence type="ECO:0000259" key="3">
    <source>
        <dbReference type="PROSITE" id="PS50924"/>
    </source>
</evidence>
<feature type="domain" description="GGDEF" evidence="2">
    <location>
        <begin position="287"/>
        <end position="422"/>
    </location>
</feature>
<dbReference type="PROSITE" id="PS50924">
    <property type="entry name" value="MHYT"/>
    <property type="match status" value="1"/>
</dbReference>
<dbReference type="PANTHER" id="PTHR35152">
    <property type="entry name" value="DOMAIN SIGNALLING PROTEIN, PUTATIVE (AFU_ORTHOLOGUE AFUA_5G11310)-RELATED"/>
    <property type="match status" value="1"/>
</dbReference>
<evidence type="ECO:0000256" key="1">
    <source>
        <dbReference type="PROSITE-ProRule" id="PRU00244"/>
    </source>
</evidence>
<dbReference type="RefSeq" id="WP_167189406.1">
    <property type="nucleotide sequence ID" value="NZ_JAAONZ010000015.1"/>
</dbReference>
<dbReference type="Pfam" id="PF00990">
    <property type="entry name" value="GGDEF"/>
    <property type="match status" value="1"/>
</dbReference>
<keyword evidence="5" id="KW-1185">Reference proteome</keyword>
<keyword evidence="1" id="KW-0472">Membrane</keyword>
<sequence length="422" mass="46601">MKGTYALELVFASYCVAVIAAFTAIYFGARVRSLSGSTKTFWFAIGAFCLGTGIWSMHFVGMSAYKMPMEMEMSFDFKLTATSLIIAVLASGLGLKAITSEALSLPQLIIHAFIMGTGVFTMHYTGMFAMKMDPAMQYDNFLVFISGVIAVVACGAALWICRNIDKAGERYSFWVKLVAALVMGVAICGMHYTGMAAVSFPIESQMAASNTLRGNWMGTPTAIASSIFILLLVYIAFQDFRELERIKKEKMATEQTALHAAFNDKITNLPNRTAFEDQLLKVIGKSDSFTLLYLELNSYRDMSKHYGEAQAQELARTFSERLRGSFGEAIYIARNSTTGFFVLLNSANKSEATQQAKQFVDKNDQPLNINGESYWPTFSVGFSSYPSSGTNTRLLIRQAQVVKTKFSTQPVTRMVKDEAVVA</sequence>